<dbReference type="PROSITE" id="PS50937">
    <property type="entry name" value="HTH_MERR_2"/>
    <property type="match status" value="1"/>
</dbReference>
<evidence type="ECO:0000313" key="4">
    <source>
        <dbReference type="Proteomes" id="UP000037175"/>
    </source>
</evidence>
<dbReference type="PRINTS" id="PR00040">
    <property type="entry name" value="HTHMERR"/>
</dbReference>
<feature type="domain" description="HTH merR-type" evidence="2">
    <location>
        <begin position="7"/>
        <end position="76"/>
    </location>
</feature>
<dbReference type="RefSeq" id="WP_013119453.1">
    <property type="nucleotide sequence ID" value="NZ_LGTE01000033.1"/>
</dbReference>
<dbReference type="AlphaFoldDB" id="A0A0L6VYZ9"/>
<dbReference type="SMART" id="SM00422">
    <property type="entry name" value="HTH_MERR"/>
    <property type="match status" value="1"/>
</dbReference>
<dbReference type="GO" id="GO:0003677">
    <property type="term" value="F:DNA binding"/>
    <property type="evidence" value="ECO:0007669"/>
    <property type="project" value="UniProtKB-KW"/>
</dbReference>
<comment type="caution">
    <text evidence="3">The sequence shown here is derived from an EMBL/GenBank/DDBJ whole genome shotgun (WGS) entry which is preliminary data.</text>
</comment>
<dbReference type="PATRIC" id="fig|281456.6.peg.3226"/>
<dbReference type="SUPFAM" id="SSF46955">
    <property type="entry name" value="Putative DNA-binding domain"/>
    <property type="match status" value="1"/>
</dbReference>
<evidence type="ECO:0000313" key="3">
    <source>
        <dbReference type="EMBL" id="KNZ68388.1"/>
    </source>
</evidence>
<keyword evidence="4" id="KW-1185">Reference proteome</keyword>
<protein>
    <submittedName>
        <fullName evidence="3">Transcriptional regulator, MerR family</fullName>
    </submittedName>
</protein>
<proteinExistence type="predicted"/>
<evidence type="ECO:0000259" key="2">
    <source>
        <dbReference type="PROSITE" id="PS50937"/>
    </source>
</evidence>
<dbReference type="InterPro" id="IPR009061">
    <property type="entry name" value="DNA-bd_dom_put_sf"/>
</dbReference>
<accession>A0A0L6VYZ9</accession>
<dbReference type="PANTHER" id="PTHR30204:SF95">
    <property type="entry name" value="HTH-TYPE TRANSCRIPTIONAL REGULATOR CUER"/>
    <property type="match status" value="1"/>
</dbReference>
<gene>
    <name evidence="3" type="ORF">Tfer_3082</name>
</gene>
<dbReference type="InterPro" id="IPR047057">
    <property type="entry name" value="MerR_fam"/>
</dbReference>
<dbReference type="PANTHER" id="PTHR30204">
    <property type="entry name" value="REDOX-CYCLING DRUG-SENSING TRANSCRIPTIONAL ACTIVATOR SOXR"/>
    <property type="match status" value="1"/>
</dbReference>
<keyword evidence="1" id="KW-0238">DNA-binding</keyword>
<dbReference type="EMBL" id="LGTE01000033">
    <property type="protein sequence ID" value="KNZ68388.1"/>
    <property type="molecule type" value="Genomic_DNA"/>
</dbReference>
<dbReference type="GO" id="GO:0003700">
    <property type="term" value="F:DNA-binding transcription factor activity"/>
    <property type="evidence" value="ECO:0007669"/>
    <property type="project" value="InterPro"/>
</dbReference>
<sequence length="143" mass="16016">MGNENKYLRIGQLAELAGVSARTIDYYTQLGLIHEAARTPGNHRLYAEETLKIIKMIKEIQKQHYSLEEIAHLLAGKEKGEVFEKIVSISQHLDELQKEVTELVPALQVAGGNPQIRMVSQELINKGLCVIQALMILLGEPMI</sequence>
<evidence type="ECO:0000256" key="1">
    <source>
        <dbReference type="ARBA" id="ARBA00023125"/>
    </source>
</evidence>
<dbReference type="Pfam" id="PF13411">
    <property type="entry name" value="MerR_1"/>
    <property type="match status" value="1"/>
</dbReference>
<name>A0A0L6VYZ9_9FIRM</name>
<dbReference type="Gene3D" id="1.10.1660.10">
    <property type="match status" value="1"/>
</dbReference>
<organism evidence="3 4">
    <name type="scientific">Thermincola ferriacetica</name>
    <dbReference type="NCBI Taxonomy" id="281456"/>
    <lineage>
        <taxon>Bacteria</taxon>
        <taxon>Bacillati</taxon>
        <taxon>Bacillota</taxon>
        <taxon>Clostridia</taxon>
        <taxon>Eubacteriales</taxon>
        <taxon>Thermincolaceae</taxon>
        <taxon>Thermincola</taxon>
    </lineage>
</organism>
<dbReference type="Proteomes" id="UP000037175">
    <property type="component" value="Unassembled WGS sequence"/>
</dbReference>
<reference evidence="4" key="1">
    <citation type="submission" date="2015-07" db="EMBL/GenBank/DDBJ databases">
        <title>Complete Genome of Thermincola ferriacetica strain Z-0001T.</title>
        <authorList>
            <person name="Lusk B."/>
            <person name="Badalamenti J.P."/>
            <person name="Parameswaran P."/>
            <person name="Bond D.R."/>
            <person name="Torres C.I."/>
        </authorList>
    </citation>
    <scope>NUCLEOTIDE SEQUENCE [LARGE SCALE GENOMIC DNA]</scope>
    <source>
        <strain evidence="4">Z-0001</strain>
    </source>
</reference>
<dbReference type="InterPro" id="IPR000551">
    <property type="entry name" value="MerR-type_HTH_dom"/>
</dbReference>